<feature type="compositionally biased region" description="Basic and acidic residues" evidence="1">
    <location>
        <begin position="124"/>
        <end position="134"/>
    </location>
</feature>
<dbReference type="PANTHER" id="PTHR47814:SF1">
    <property type="entry name" value="PEPTIDYL-TRNA HYDROLASE ARFB"/>
    <property type="match status" value="1"/>
</dbReference>
<proteinExistence type="predicted"/>
<dbReference type="Proteomes" id="UP000198705">
    <property type="component" value="Unassembled WGS sequence"/>
</dbReference>
<sequence length="134" mass="15156">MFDAALLITELSFKAVRSSGAGGQHVNKTSSKVVLNWDLPNSQVFSENQKTRLFKSLNNRLTTDGVLILSSDDSRSQHKNKDLVIKRFLEMIKIGLIVPKKRKPTKVPKAVKLKRLSYKKKNAEKKANRKPPEV</sequence>
<reference evidence="4" key="1">
    <citation type="submission" date="2016-10" db="EMBL/GenBank/DDBJ databases">
        <authorList>
            <person name="Varghese N."/>
            <person name="Submissions S."/>
        </authorList>
    </citation>
    <scope>NUCLEOTIDE SEQUENCE [LARGE SCALE GENOMIC DNA]</scope>
    <source>
        <strain evidence="4">DSM 23925</strain>
    </source>
</reference>
<organism evidence="3 4">
    <name type="scientific">Bizionia echini</name>
    <dbReference type="NCBI Taxonomy" id="649333"/>
    <lineage>
        <taxon>Bacteria</taxon>
        <taxon>Pseudomonadati</taxon>
        <taxon>Bacteroidota</taxon>
        <taxon>Flavobacteriia</taxon>
        <taxon>Flavobacteriales</taxon>
        <taxon>Flavobacteriaceae</taxon>
        <taxon>Bizionia</taxon>
    </lineage>
</organism>
<dbReference type="InterPro" id="IPR000352">
    <property type="entry name" value="Pep_chain_release_fac_I"/>
</dbReference>
<feature type="domain" description="Prokaryotic-type class I peptide chain release factors" evidence="2">
    <location>
        <begin position="17"/>
        <end position="33"/>
    </location>
</feature>
<dbReference type="NCBIfam" id="NF006718">
    <property type="entry name" value="PRK09256.1"/>
    <property type="match status" value="1"/>
</dbReference>
<dbReference type="Gene3D" id="3.30.160.20">
    <property type="match status" value="1"/>
</dbReference>
<gene>
    <name evidence="3" type="ORF">SAMN04487989_101356</name>
</gene>
<accession>A0A1I4YXC7</accession>
<dbReference type="PANTHER" id="PTHR47814">
    <property type="entry name" value="PEPTIDYL-TRNA HYDROLASE ARFB"/>
    <property type="match status" value="1"/>
</dbReference>
<name>A0A1I4YXC7_9FLAO</name>
<feature type="compositionally biased region" description="Basic residues" evidence="1">
    <location>
        <begin position="102"/>
        <end position="123"/>
    </location>
</feature>
<dbReference type="STRING" id="649333.SAMN04487989_101356"/>
<evidence type="ECO:0000313" key="3">
    <source>
        <dbReference type="EMBL" id="SFN42628.1"/>
    </source>
</evidence>
<feature type="region of interest" description="Disordered" evidence="1">
    <location>
        <begin position="102"/>
        <end position="134"/>
    </location>
</feature>
<dbReference type="RefSeq" id="WP_092205929.1">
    <property type="nucleotide sequence ID" value="NZ_CAXAYH010000016.1"/>
</dbReference>
<dbReference type="Pfam" id="PF00472">
    <property type="entry name" value="RF-1"/>
    <property type="match status" value="1"/>
</dbReference>
<dbReference type="PROSITE" id="PS00745">
    <property type="entry name" value="RF_PROK_I"/>
    <property type="match status" value="1"/>
</dbReference>
<dbReference type="GO" id="GO:0072344">
    <property type="term" value="P:rescue of stalled ribosome"/>
    <property type="evidence" value="ECO:0007669"/>
    <property type="project" value="TreeGrafter"/>
</dbReference>
<keyword evidence="4" id="KW-1185">Reference proteome</keyword>
<dbReference type="EMBL" id="FOVN01000001">
    <property type="protein sequence ID" value="SFN42628.1"/>
    <property type="molecule type" value="Genomic_DNA"/>
</dbReference>
<protein>
    <submittedName>
        <fullName evidence="3">Ribosome-associated protein</fullName>
    </submittedName>
</protein>
<dbReference type="SUPFAM" id="SSF110916">
    <property type="entry name" value="Peptidyl-tRNA hydrolase domain-like"/>
    <property type="match status" value="1"/>
</dbReference>
<evidence type="ECO:0000313" key="4">
    <source>
        <dbReference type="Proteomes" id="UP000198705"/>
    </source>
</evidence>
<dbReference type="GO" id="GO:0003747">
    <property type="term" value="F:translation release factor activity"/>
    <property type="evidence" value="ECO:0007669"/>
    <property type="project" value="InterPro"/>
</dbReference>
<dbReference type="GO" id="GO:0043022">
    <property type="term" value="F:ribosome binding"/>
    <property type="evidence" value="ECO:0007669"/>
    <property type="project" value="TreeGrafter"/>
</dbReference>
<dbReference type="GO" id="GO:0004045">
    <property type="term" value="F:peptidyl-tRNA hydrolase activity"/>
    <property type="evidence" value="ECO:0007669"/>
    <property type="project" value="TreeGrafter"/>
</dbReference>
<dbReference type="OrthoDB" id="9815709at2"/>
<dbReference type="AlphaFoldDB" id="A0A1I4YXC7"/>
<evidence type="ECO:0000256" key="1">
    <source>
        <dbReference type="SAM" id="MobiDB-lite"/>
    </source>
</evidence>
<evidence type="ECO:0000259" key="2">
    <source>
        <dbReference type="PROSITE" id="PS00745"/>
    </source>
</evidence>